<evidence type="ECO:0000313" key="2">
    <source>
        <dbReference type="EMBL" id="VEB84076.1"/>
    </source>
</evidence>
<evidence type="ECO:0000313" key="3">
    <source>
        <dbReference type="Proteomes" id="UP000270272"/>
    </source>
</evidence>
<dbReference type="PATRIC" id="fig|545.12.peg.1372"/>
<sequence>MIVTQALLQQKIATLESIVRDEEAEFTLQALRMLLDAMHKIDALEENITTPVRLPYCSSSPVCEIEAGYAAGVSDCREAIRRAGYPIEGDD</sequence>
<organism evidence="1">
    <name type="scientific">Citrobacter koseri</name>
    <name type="common">Citrobacter diversus</name>
    <dbReference type="NCBI Taxonomy" id="545"/>
    <lineage>
        <taxon>Bacteria</taxon>
        <taxon>Pseudomonadati</taxon>
        <taxon>Pseudomonadota</taxon>
        <taxon>Gammaproteobacteria</taxon>
        <taxon>Enterobacterales</taxon>
        <taxon>Enterobacteriaceae</taxon>
        <taxon>Citrobacter</taxon>
    </lineage>
</organism>
<dbReference type="AlphaFoldDB" id="A0A078L921"/>
<name>A0A078L921_CITKO</name>
<accession>A0A078L921</accession>
<dbReference type="RefSeq" id="WP_110494199.1">
    <property type="nucleotide sequence ID" value="NZ_CP050078.1"/>
</dbReference>
<evidence type="ECO:0000313" key="1">
    <source>
        <dbReference type="EMBL" id="CDZ83260.1"/>
    </source>
</evidence>
<reference evidence="1" key="1">
    <citation type="submission" date="2014-06" db="EMBL/GenBank/DDBJ databases">
        <authorList>
            <person name="Urmite Genomes Urmite Genomes"/>
        </authorList>
    </citation>
    <scope>NUCLEOTIDE SEQUENCE</scope>
</reference>
<reference evidence="2 3" key="2">
    <citation type="submission" date="2018-12" db="EMBL/GenBank/DDBJ databases">
        <authorList>
            <consortium name="Pathogen Informatics"/>
        </authorList>
    </citation>
    <scope>NUCLEOTIDE SEQUENCE [LARGE SCALE GENOMIC DNA]</scope>
    <source>
        <strain evidence="2 3">NCTC11075</strain>
    </source>
</reference>
<dbReference type="EMBL" id="LK931336">
    <property type="protein sequence ID" value="CDZ83260.1"/>
    <property type="molecule type" value="Genomic_DNA"/>
</dbReference>
<proteinExistence type="predicted"/>
<dbReference type="EMBL" id="LR134204">
    <property type="protein sequence ID" value="VEB84076.1"/>
    <property type="molecule type" value="Genomic_DNA"/>
</dbReference>
<protein>
    <submittedName>
        <fullName evidence="1">Uncharacterized protein</fullName>
    </submittedName>
</protein>
<dbReference type="Proteomes" id="UP000270272">
    <property type="component" value="Chromosome"/>
</dbReference>
<gene>
    <name evidence="1" type="ORF">BN1086_01370</name>
    <name evidence="2" type="ORF">NCTC11075_00305</name>
</gene>